<keyword evidence="1" id="KW-0812">Transmembrane</keyword>
<name>A0AA36EZH4_OCTVU</name>
<feature type="transmembrane region" description="Helical" evidence="1">
    <location>
        <begin position="45"/>
        <end position="64"/>
    </location>
</feature>
<sequence>MFWIEYGTVWALDDEYVFVYLVPPPLLILPLNSNICSTVYNTNMVLLLLIDVVDIVVAVVVMGMDLA</sequence>
<evidence type="ECO:0000313" key="3">
    <source>
        <dbReference type="Proteomes" id="UP001162480"/>
    </source>
</evidence>
<protein>
    <recommendedName>
        <fullName evidence="4">Transmembrane protein</fullName>
    </recommendedName>
</protein>
<dbReference type="AlphaFoldDB" id="A0AA36EZH4"/>
<feature type="transmembrane region" description="Helical" evidence="1">
    <location>
        <begin position="16"/>
        <end position="33"/>
    </location>
</feature>
<organism evidence="2 3">
    <name type="scientific">Octopus vulgaris</name>
    <name type="common">Common octopus</name>
    <dbReference type="NCBI Taxonomy" id="6645"/>
    <lineage>
        <taxon>Eukaryota</taxon>
        <taxon>Metazoa</taxon>
        <taxon>Spiralia</taxon>
        <taxon>Lophotrochozoa</taxon>
        <taxon>Mollusca</taxon>
        <taxon>Cephalopoda</taxon>
        <taxon>Coleoidea</taxon>
        <taxon>Octopodiformes</taxon>
        <taxon>Octopoda</taxon>
        <taxon>Incirrata</taxon>
        <taxon>Octopodidae</taxon>
        <taxon>Octopus</taxon>
    </lineage>
</organism>
<keyword evidence="1" id="KW-0472">Membrane</keyword>
<reference evidence="2" key="1">
    <citation type="submission" date="2023-08" db="EMBL/GenBank/DDBJ databases">
        <authorList>
            <person name="Alioto T."/>
            <person name="Alioto T."/>
            <person name="Gomez Garrido J."/>
        </authorList>
    </citation>
    <scope>NUCLEOTIDE SEQUENCE</scope>
</reference>
<evidence type="ECO:0000256" key="1">
    <source>
        <dbReference type="SAM" id="Phobius"/>
    </source>
</evidence>
<gene>
    <name evidence="2" type="ORF">OCTVUL_1B027316</name>
</gene>
<dbReference type="Proteomes" id="UP001162480">
    <property type="component" value="Chromosome 2"/>
</dbReference>
<evidence type="ECO:0000313" key="2">
    <source>
        <dbReference type="EMBL" id="CAI9718837.1"/>
    </source>
</evidence>
<keyword evidence="1" id="KW-1133">Transmembrane helix</keyword>
<accession>A0AA36EZH4</accession>
<proteinExistence type="predicted"/>
<keyword evidence="3" id="KW-1185">Reference proteome</keyword>
<dbReference type="EMBL" id="OX597815">
    <property type="protein sequence ID" value="CAI9718837.1"/>
    <property type="molecule type" value="Genomic_DNA"/>
</dbReference>
<evidence type="ECO:0008006" key="4">
    <source>
        <dbReference type="Google" id="ProtNLM"/>
    </source>
</evidence>